<dbReference type="KEGG" id="cbar:PATL70BA_0510"/>
<evidence type="ECO:0000313" key="3">
    <source>
        <dbReference type="Proteomes" id="UP000279029"/>
    </source>
</evidence>
<feature type="transmembrane region" description="Helical" evidence="1">
    <location>
        <begin position="25"/>
        <end position="45"/>
    </location>
</feature>
<dbReference type="RefSeq" id="WP_125135893.1">
    <property type="nucleotide sequence ID" value="NZ_LR130778.1"/>
</dbReference>
<reference evidence="2 3" key="1">
    <citation type="submission" date="2018-09" db="EMBL/GenBank/DDBJ databases">
        <authorList>
            <person name="Postec A."/>
        </authorList>
    </citation>
    <scope>NUCLEOTIDE SEQUENCE [LARGE SCALE GENOMIC DNA]</scope>
    <source>
        <strain evidence="2">70B-A</strain>
    </source>
</reference>
<dbReference type="AlphaFoldDB" id="A0A3P7RU89"/>
<dbReference type="Proteomes" id="UP000279029">
    <property type="component" value="Chromosome"/>
</dbReference>
<gene>
    <name evidence="2" type="ORF">PATL70BA_0510</name>
</gene>
<keyword evidence="1" id="KW-0812">Transmembrane</keyword>
<keyword evidence="3" id="KW-1185">Reference proteome</keyword>
<protein>
    <submittedName>
        <fullName evidence="2">Uncharacterized protein</fullName>
    </submittedName>
</protein>
<evidence type="ECO:0000256" key="1">
    <source>
        <dbReference type="SAM" id="Phobius"/>
    </source>
</evidence>
<evidence type="ECO:0000313" key="2">
    <source>
        <dbReference type="EMBL" id="VDN46366.1"/>
    </source>
</evidence>
<keyword evidence="1" id="KW-1133">Transmembrane helix</keyword>
<name>A0A3P7RU89_9FIRM</name>
<accession>A0A3P7RU89</accession>
<dbReference type="EMBL" id="LR130778">
    <property type="protein sequence ID" value="VDN46366.1"/>
    <property type="molecule type" value="Genomic_DNA"/>
</dbReference>
<proteinExistence type="predicted"/>
<keyword evidence="1" id="KW-0472">Membrane</keyword>
<organism evidence="2 3">
    <name type="scientific">Petrocella atlantisensis</name>
    <dbReference type="NCBI Taxonomy" id="2173034"/>
    <lineage>
        <taxon>Bacteria</taxon>
        <taxon>Bacillati</taxon>
        <taxon>Bacillota</taxon>
        <taxon>Clostridia</taxon>
        <taxon>Lachnospirales</taxon>
        <taxon>Vallitaleaceae</taxon>
        <taxon>Petrocella</taxon>
    </lineage>
</organism>
<sequence>MDQNEKAIRKDERKKQRRKKWSKKLLFIVLIIIIILLILIGNGYLGISPFKFYGDGDGPMKISYESDETPEEASVKTLEIIVNGSKFLYEDTAYTIEEIKVQIQDNIVDGGQVALIDRFATSLDFDALVKWLDEEDIKYNITEDYEQ</sequence>